<keyword evidence="6" id="KW-0012">Acyltransferase</keyword>
<organism evidence="9">
    <name type="scientific">Sesamum latifolium</name>
    <dbReference type="NCBI Taxonomy" id="2727402"/>
    <lineage>
        <taxon>Eukaryota</taxon>
        <taxon>Viridiplantae</taxon>
        <taxon>Streptophyta</taxon>
        <taxon>Embryophyta</taxon>
        <taxon>Tracheophyta</taxon>
        <taxon>Spermatophyta</taxon>
        <taxon>Magnoliopsida</taxon>
        <taxon>eudicotyledons</taxon>
        <taxon>Gunneridae</taxon>
        <taxon>Pentapetalae</taxon>
        <taxon>asterids</taxon>
        <taxon>lamiids</taxon>
        <taxon>Lamiales</taxon>
        <taxon>Pedaliaceae</taxon>
        <taxon>Sesamum</taxon>
    </lineage>
</organism>
<dbReference type="SUPFAM" id="SSF53901">
    <property type="entry name" value="Thiolase-like"/>
    <property type="match status" value="1"/>
</dbReference>
<dbReference type="GO" id="GO:0030639">
    <property type="term" value="P:polyketide biosynthetic process"/>
    <property type="evidence" value="ECO:0007669"/>
    <property type="project" value="TreeGrafter"/>
</dbReference>
<evidence type="ECO:0000313" key="9">
    <source>
        <dbReference type="EMBL" id="KAL0416422.1"/>
    </source>
</evidence>
<dbReference type="EC" id="2.3.1.74" evidence="3"/>
<dbReference type="InterPro" id="IPR016039">
    <property type="entry name" value="Thiolase-like"/>
</dbReference>
<evidence type="ECO:0000256" key="1">
    <source>
        <dbReference type="ARBA" id="ARBA00002969"/>
    </source>
</evidence>
<dbReference type="EMBL" id="JACGWN010000012">
    <property type="protein sequence ID" value="KAL0416422.1"/>
    <property type="molecule type" value="Genomic_DNA"/>
</dbReference>
<reference evidence="9" key="1">
    <citation type="submission" date="2020-06" db="EMBL/GenBank/DDBJ databases">
        <authorList>
            <person name="Li T."/>
            <person name="Hu X."/>
            <person name="Zhang T."/>
            <person name="Song X."/>
            <person name="Zhang H."/>
            <person name="Dai N."/>
            <person name="Sheng W."/>
            <person name="Hou X."/>
            <person name="Wei L."/>
        </authorList>
    </citation>
    <scope>NUCLEOTIDE SEQUENCE</scope>
    <source>
        <strain evidence="9">KEN1</strain>
        <tissue evidence="9">Leaf</tissue>
    </source>
</reference>
<proteinExistence type="predicted"/>
<evidence type="ECO:0000256" key="5">
    <source>
        <dbReference type="ARBA" id="ARBA00023241"/>
    </source>
</evidence>
<comment type="caution">
    <text evidence="9">The sequence shown here is derived from an EMBL/GenBank/DDBJ whole genome shotgun (WGS) entry which is preliminary data.</text>
</comment>
<gene>
    <name evidence="9" type="ORF">Slati_3474100</name>
</gene>
<dbReference type="PANTHER" id="PTHR11877:SF14">
    <property type="entry name" value="CHALCONE SYNTHASE"/>
    <property type="match status" value="1"/>
</dbReference>
<accession>A0AAW2UID5</accession>
<feature type="compositionally biased region" description="Polar residues" evidence="7">
    <location>
        <begin position="98"/>
        <end position="108"/>
    </location>
</feature>
<comment type="function">
    <text evidence="1">The primary product of this enzyme is 4,2',4',6'-tetrahydroxychalcone (also termed naringenin-chalcone or chalcone) which can under specific conditions spontaneously isomerize into naringenin.</text>
</comment>
<evidence type="ECO:0000256" key="3">
    <source>
        <dbReference type="ARBA" id="ARBA00012975"/>
    </source>
</evidence>
<feature type="domain" description="Chalcone/stilbene synthase N-terminal" evidence="8">
    <location>
        <begin position="1"/>
        <end position="113"/>
    </location>
</feature>
<dbReference type="PANTHER" id="PTHR11877">
    <property type="entry name" value="HYDROXYMETHYLGLUTARYL-COA SYNTHASE"/>
    <property type="match status" value="1"/>
</dbReference>
<dbReference type="AlphaFoldDB" id="A0AAW2UID5"/>
<evidence type="ECO:0000256" key="2">
    <source>
        <dbReference type="ARBA" id="ARBA00004966"/>
    </source>
</evidence>
<sequence length="119" mass="13262">MYLTEDILQRNPNITAHRAASLDARQEIGLAQVPLLGREAALKAIQEWGQPKSSITPLIFCTSSCVDMPRTDYRLVKLLDLPDSTRRVMVYQQGCSGGSTSPSQNLAENNRRATRQRFG</sequence>
<dbReference type="InterPro" id="IPR001099">
    <property type="entry name" value="Chalcone/stilbene_synt_N"/>
</dbReference>
<dbReference type="InterPro" id="IPR011141">
    <property type="entry name" value="Polyketide_synthase_type-III"/>
</dbReference>
<dbReference type="Pfam" id="PF00195">
    <property type="entry name" value="Chal_sti_synt_N"/>
    <property type="match status" value="1"/>
</dbReference>
<keyword evidence="4" id="KW-0808">Transferase</keyword>
<dbReference type="GO" id="GO:0016210">
    <property type="term" value="F:naringenin-chalcone synthase activity"/>
    <property type="evidence" value="ECO:0007669"/>
    <property type="project" value="UniProtKB-EC"/>
</dbReference>
<evidence type="ECO:0000256" key="6">
    <source>
        <dbReference type="ARBA" id="ARBA00023315"/>
    </source>
</evidence>
<dbReference type="GO" id="GO:0009813">
    <property type="term" value="P:flavonoid biosynthetic process"/>
    <property type="evidence" value="ECO:0007669"/>
    <property type="project" value="UniProtKB-KW"/>
</dbReference>
<evidence type="ECO:0000259" key="8">
    <source>
        <dbReference type="Pfam" id="PF00195"/>
    </source>
</evidence>
<keyword evidence="5" id="KW-0284">Flavonoid biosynthesis</keyword>
<evidence type="ECO:0000256" key="4">
    <source>
        <dbReference type="ARBA" id="ARBA00022679"/>
    </source>
</evidence>
<protein>
    <recommendedName>
        <fullName evidence="3">chalcone synthase</fullName>
        <ecNumber evidence="3">2.3.1.74</ecNumber>
    </recommendedName>
</protein>
<name>A0AAW2UID5_9LAMI</name>
<evidence type="ECO:0000256" key="7">
    <source>
        <dbReference type="SAM" id="MobiDB-lite"/>
    </source>
</evidence>
<dbReference type="Gene3D" id="3.40.47.10">
    <property type="match status" value="1"/>
</dbReference>
<feature type="region of interest" description="Disordered" evidence="7">
    <location>
        <begin position="93"/>
        <end position="119"/>
    </location>
</feature>
<reference evidence="9" key="2">
    <citation type="journal article" date="2024" name="Plant">
        <title>Genomic evolution and insights into agronomic trait innovations of Sesamum species.</title>
        <authorList>
            <person name="Miao H."/>
            <person name="Wang L."/>
            <person name="Qu L."/>
            <person name="Liu H."/>
            <person name="Sun Y."/>
            <person name="Le M."/>
            <person name="Wang Q."/>
            <person name="Wei S."/>
            <person name="Zheng Y."/>
            <person name="Lin W."/>
            <person name="Duan Y."/>
            <person name="Cao H."/>
            <person name="Xiong S."/>
            <person name="Wang X."/>
            <person name="Wei L."/>
            <person name="Li C."/>
            <person name="Ma Q."/>
            <person name="Ju M."/>
            <person name="Zhao R."/>
            <person name="Li G."/>
            <person name="Mu C."/>
            <person name="Tian Q."/>
            <person name="Mei H."/>
            <person name="Zhang T."/>
            <person name="Gao T."/>
            <person name="Zhang H."/>
        </authorList>
    </citation>
    <scope>NUCLEOTIDE SEQUENCE</scope>
    <source>
        <strain evidence="9">KEN1</strain>
    </source>
</reference>
<comment type="pathway">
    <text evidence="2">Secondary metabolite biosynthesis; flavonoid biosynthesis.</text>
</comment>